<evidence type="ECO:0000259" key="15">
    <source>
        <dbReference type="Pfam" id="PF14681"/>
    </source>
</evidence>
<evidence type="ECO:0000256" key="2">
    <source>
        <dbReference type="ARBA" id="ARBA00005180"/>
    </source>
</evidence>
<evidence type="ECO:0000256" key="14">
    <source>
        <dbReference type="ARBA" id="ARBA00079807"/>
    </source>
</evidence>
<comment type="similarity">
    <text evidence="3">Belongs to the UPRTase family.</text>
</comment>
<evidence type="ECO:0000256" key="7">
    <source>
        <dbReference type="ARBA" id="ARBA00022679"/>
    </source>
</evidence>
<evidence type="ECO:0000256" key="9">
    <source>
        <dbReference type="ARBA" id="ARBA00023134"/>
    </source>
</evidence>
<comment type="cofactor">
    <cofactor evidence="1">
        <name>Mg(2+)</name>
        <dbReference type="ChEBI" id="CHEBI:18420"/>
    </cofactor>
</comment>
<dbReference type="AlphaFoldDB" id="B5CXT8"/>
<evidence type="ECO:0000256" key="10">
    <source>
        <dbReference type="ARBA" id="ARBA00031082"/>
    </source>
</evidence>
<evidence type="ECO:0000256" key="12">
    <source>
        <dbReference type="ARBA" id="ARBA00056901"/>
    </source>
</evidence>
<comment type="caution">
    <text evidence="16">The sequence shown here is derived from an EMBL/GenBank/DDBJ whole genome shotgun (WGS) entry which is preliminary data.</text>
</comment>
<evidence type="ECO:0000256" key="3">
    <source>
        <dbReference type="ARBA" id="ARBA00009516"/>
    </source>
</evidence>
<sequence length="219" mass="24611">MFMKIINFNQSNSLFNQFLSEIRDVHVQGDRIRFRRNIERVGEIMAYEISRTLPYHPVSVQTPLATAVENIPSEQPVVATILRAGLPLHQGFINYFDHAENAFVSAYRKYINEDNFDIHIEYIASPRLDGKILILTDPMLATGSSMELAYEALLTKGEPAHIHIASVIASRQAIEHIKKVFPAEKTTVWCGAIDPELNAHSYIVPGLGDAGDLCYGEKE</sequence>
<dbReference type="CDD" id="cd06223">
    <property type="entry name" value="PRTases_typeI"/>
    <property type="match status" value="1"/>
</dbReference>
<dbReference type="EMBL" id="ABQC02000018">
    <property type="protein sequence ID" value="EDY95976.1"/>
    <property type="molecule type" value="Genomic_DNA"/>
</dbReference>
<dbReference type="EC" id="2.4.2.9" evidence="4"/>
<feature type="domain" description="Phosphoribosyltransferase" evidence="15">
    <location>
        <begin position="13"/>
        <end position="216"/>
    </location>
</feature>
<evidence type="ECO:0000256" key="13">
    <source>
        <dbReference type="ARBA" id="ARBA00072146"/>
    </source>
</evidence>
<dbReference type="Pfam" id="PF14681">
    <property type="entry name" value="UPRTase"/>
    <property type="match status" value="1"/>
</dbReference>
<dbReference type="eggNOG" id="COG0035">
    <property type="taxonomic scope" value="Bacteria"/>
</dbReference>
<keyword evidence="9" id="KW-0342">GTP-binding</keyword>
<evidence type="ECO:0000256" key="8">
    <source>
        <dbReference type="ARBA" id="ARBA00022741"/>
    </source>
</evidence>
<dbReference type="PANTHER" id="PTHR43363">
    <property type="entry name" value="HYPOXANTHINE PHOSPHORIBOSYLTRANSFERASE"/>
    <property type="match status" value="1"/>
</dbReference>
<comment type="function">
    <text evidence="12">Catalyzes the conversion of uracil and 5-phospho-alpha-D-ribose 1-diphosphate (PRPP) to UMP and diphosphate.</text>
</comment>
<dbReference type="InterPro" id="IPR029057">
    <property type="entry name" value="PRTase-like"/>
</dbReference>
<dbReference type="GO" id="GO:0005525">
    <property type="term" value="F:GTP binding"/>
    <property type="evidence" value="ECO:0007669"/>
    <property type="project" value="UniProtKB-KW"/>
</dbReference>
<dbReference type="NCBIfam" id="NF001097">
    <property type="entry name" value="PRK00129.1"/>
    <property type="match status" value="1"/>
</dbReference>
<keyword evidence="5" id="KW-0021">Allosteric enzyme</keyword>
<comment type="pathway">
    <text evidence="2">Pyrimidine metabolism; UMP biosynthesis via salvage pathway; UMP from uracil: step 1/1.</text>
</comment>
<organism evidence="16 17">
    <name type="scientific">Phocaeicola plebeius (strain DSM 17135 / JCM 12973 / CCUG 54634 / M2)</name>
    <name type="common">Bacteroides plebeius</name>
    <dbReference type="NCBI Taxonomy" id="484018"/>
    <lineage>
        <taxon>Bacteria</taxon>
        <taxon>Pseudomonadati</taxon>
        <taxon>Bacteroidota</taxon>
        <taxon>Bacteroidia</taxon>
        <taxon>Bacteroidales</taxon>
        <taxon>Bacteroidaceae</taxon>
        <taxon>Phocaeicola</taxon>
    </lineage>
</organism>
<dbReference type="GO" id="GO:0004845">
    <property type="term" value="F:uracil phosphoribosyltransferase activity"/>
    <property type="evidence" value="ECO:0007669"/>
    <property type="project" value="UniProtKB-EC"/>
</dbReference>
<evidence type="ECO:0000256" key="6">
    <source>
        <dbReference type="ARBA" id="ARBA00022676"/>
    </source>
</evidence>
<evidence type="ECO:0000256" key="5">
    <source>
        <dbReference type="ARBA" id="ARBA00022533"/>
    </source>
</evidence>
<dbReference type="InterPro" id="IPR000836">
    <property type="entry name" value="PRTase_dom"/>
</dbReference>
<protein>
    <recommendedName>
        <fullName evidence="13">Uracil phosphoribosyltransferase</fullName>
        <ecNumber evidence="4">2.4.2.9</ecNumber>
    </recommendedName>
    <alternativeName>
        <fullName evidence="10">UMP pyrophosphorylase</fullName>
    </alternativeName>
    <alternativeName>
        <fullName evidence="14">UPRTase</fullName>
    </alternativeName>
</protein>
<dbReference type="Gene3D" id="3.40.50.2020">
    <property type="match status" value="1"/>
</dbReference>
<dbReference type="FunFam" id="3.40.50.2020:FF:000023">
    <property type="entry name" value="Probable uracil phosphoribosyltransferase"/>
    <property type="match status" value="1"/>
</dbReference>
<evidence type="ECO:0000313" key="16">
    <source>
        <dbReference type="EMBL" id="EDY95976.1"/>
    </source>
</evidence>
<proteinExistence type="inferred from homology"/>
<keyword evidence="6 16" id="KW-0328">Glycosyltransferase</keyword>
<dbReference type="SUPFAM" id="SSF53271">
    <property type="entry name" value="PRTase-like"/>
    <property type="match status" value="1"/>
</dbReference>
<reference evidence="16 17" key="2">
    <citation type="submission" date="2008-08" db="EMBL/GenBank/DDBJ databases">
        <authorList>
            <person name="Fulton L."/>
            <person name="Clifton S."/>
            <person name="Fulton B."/>
            <person name="Xu J."/>
            <person name="Minx P."/>
            <person name="Pepin K.H."/>
            <person name="Johnson M."/>
            <person name="Thiruvilangam P."/>
            <person name="Bhonagiri V."/>
            <person name="Nash W.E."/>
            <person name="Mardis E.R."/>
            <person name="Wilson R.K."/>
        </authorList>
    </citation>
    <scope>NUCLEOTIDE SEQUENCE [LARGE SCALE GENOMIC DNA]</scope>
    <source>
        <strain evidence="17">DSM 17135 / JCM 12973 / M2</strain>
    </source>
</reference>
<dbReference type="HOGENOM" id="CLU_067096_2_0_10"/>
<accession>B5CXT8</accession>
<dbReference type="Proteomes" id="UP000003452">
    <property type="component" value="Unassembled WGS sequence"/>
</dbReference>
<evidence type="ECO:0000313" key="17">
    <source>
        <dbReference type="Proteomes" id="UP000003452"/>
    </source>
</evidence>
<evidence type="ECO:0000256" key="11">
    <source>
        <dbReference type="ARBA" id="ARBA00052919"/>
    </source>
</evidence>
<dbReference type="PANTHER" id="PTHR43363:SF1">
    <property type="entry name" value="HYPOXANTHINE-GUANINE PHOSPHORIBOSYLTRANSFERASE"/>
    <property type="match status" value="1"/>
</dbReference>
<keyword evidence="8" id="KW-0547">Nucleotide-binding</keyword>
<evidence type="ECO:0000256" key="1">
    <source>
        <dbReference type="ARBA" id="ARBA00001946"/>
    </source>
</evidence>
<gene>
    <name evidence="16" type="ORF">BACPLE_01531</name>
</gene>
<comment type="catalytic activity">
    <reaction evidence="11">
        <text>UMP + diphosphate = 5-phospho-alpha-D-ribose 1-diphosphate + uracil</text>
        <dbReference type="Rhea" id="RHEA:13017"/>
        <dbReference type="ChEBI" id="CHEBI:17568"/>
        <dbReference type="ChEBI" id="CHEBI:33019"/>
        <dbReference type="ChEBI" id="CHEBI:57865"/>
        <dbReference type="ChEBI" id="CHEBI:58017"/>
        <dbReference type="EC" id="2.4.2.9"/>
    </reaction>
</comment>
<name>B5CXT8_PHOPM</name>
<reference evidence="16 17" key="1">
    <citation type="submission" date="2008-08" db="EMBL/GenBank/DDBJ databases">
        <title>Draft genome sequence of Bacteroides plebeius (DSM 17135).</title>
        <authorList>
            <person name="Sudarsanam P."/>
            <person name="Ley R."/>
            <person name="Guruge J."/>
            <person name="Turnbaugh P.J."/>
            <person name="Mahowald M."/>
            <person name="Liep D."/>
            <person name="Gordon J."/>
        </authorList>
    </citation>
    <scope>NUCLEOTIDE SEQUENCE [LARGE SCALE GENOMIC DNA]</scope>
    <source>
        <strain evidence="17">DSM 17135 / JCM 12973 / M2</strain>
    </source>
</reference>
<keyword evidence="7 16" id="KW-0808">Transferase</keyword>
<evidence type="ECO:0000256" key="4">
    <source>
        <dbReference type="ARBA" id="ARBA00011894"/>
    </source>
</evidence>